<dbReference type="PROSITE" id="PS50943">
    <property type="entry name" value="HTH_CROC1"/>
    <property type="match status" value="1"/>
</dbReference>
<gene>
    <name evidence="3" type="ORF">BCL74_2690</name>
</gene>
<name>A0A420WB71_9PROT</name>
<dbReference type="Gene3D" id="1.10.260.40">
    <property type="entry name" value="lambda repressor-like DNA-binding domains"/>
    <property type="match status" value="1"/>
</dbReference>
<dbReference type="InterPro" id="IPR010982">
    <property type="entry name" value="Lambda_DNA-bd_dom_sf"/>
</dbReference>
<dbReference type="EMBL" id="RBIG01000003">
    <property type="protein sequence ID" value="RKQ68215.1"/>
    <property type="molecule type" value="Genomic_DNA"/>
</dbReference>
<dbReference type="AlphaFoldDB" id="A0A420WB71"/>
<evidence type="ECO:0000313" key="4">
    <source>
        <dbReference type="Proteomes" id="UP000277424"/>
    </source>
</evidence>
<proteinExistence type="predicted"/>
<dbReference type="Pfam" id="PF01381">
    <property type="entry name" value="HTH_3"/>
    <property type="match status" value="1"/>
</dbReference>
<protein>
    <submittedName>
        <fullName evidence="3">Addiction module HigA family antidote</fullName>
    </submittedName>
</protein>
<dbReference type="RefSeq" id="WP_008945870.1">
    <property type="nucleotide sequence ID" value="NZ_RBIG01000003.1"/>
</dbReference>
<dbReference type="Proteomes" id="UP000277424">
    <property type="component" value="Unassembled WGS sequence"/>
</dbReference>
<dbReference type="SUPFAM" id="SSF47413">
    <property type="entry name" value="lambda repressor-like DNA-binding domains"/>
    <property type="match status" value="1"/>
</dbReference>
<feature type="domain" description="HTH cro/C1-type" evidence="2">
    <location>
        <begin position="25"/>
        <end position="72"/>
    </location>
</feature>
<dbReference type="OrthoDB" id="3174593at2"/>
<dbReference type="SMART" id="SM00530">
    <property type="entry name" value="HTH_XRE"/>
    <property type="match status" value="1"/>
</dbReference>
<sequence>MTGLQRHRRPTAPGEILREHYLVPRGVSVTDLAETLGASRKQISLLVNGHVRVTPEMAARLAKSLGTTTRFWLNLQTAVDAYDADQAAEGWQPGRVLGRPAA</sequence>
<dbReference type="PANTHER" id="PTHR36924:SF1">
    <property type="entry name" value="ANTITOXIN HIGA-1"/>
    <property type="match status" value="1"/>
</dbReference>
<dbReference type="PANTHER" id="PTHR36924">
    <property type="entry name" value="ANTITOXIN HIGA-1"/>
    <property type="match status" value="1"/>
</dbReference>
<accession>A0A420WB71</accession>
<evidence type="ECO:0000256" key="1">
    <source>
        <dbReference type="ARBA" id="ARBA00023125"/>
    </source>
</evidence>
<keyword evidence="1" id="KW-0238">DNA-binding</keyword>
<dbReference type="GO" id="GO:0003677">
    <property type="term" value="F:DNA binding"/>
    <property type="evidence" value="ECO:0007669"/>
    <property type="project" value="UniProtKB-KW"/>
</dbReference>
<dbReference type="InterPro" id="IPR013430">
    <property type="entry name" value="Toxin_antidote_HigA"/>
</dbReference>
<dbReference type="NCBIfam" id="TIGR02607">
    <property type="entry name" value="antidote_HigA"/>
    <property type="match status" value="1"/>
</dbReference>
<dbReference type="CDD" id="cd00093">
    <property type="entry name" value="HTH_XRE"/>
    <property type="match status" value="1"/>
</dbReference>
<organism evidence="3 4">
    <name type="scientific">Oceanibaculum indicum</name>
    <dbReference type="NCBI Taxonomy" id="526216"/>
    <lineage>
        <taxon>Bacteria</taxon>
        <taxon>Pseudomonadati</taxon>
        <taxon>Pseudomonadota</taxon>
        <taxon>Alphaproteobacteria</taxon>
        <taxon>Rhodospirillales</taxon>
        <taxon>Oceanibaculaceae</taxon>
        <taxon>Oceanibaculum</taxon>
    </lineage>
</organism>
<reference evidence="3 4" key="1">
    <citation type="submission" date="2018-10" db="EMBL/GenBank/DDBJ databases">
        <title>Comparative analysis of microorganisms from saline springs in Andes Mountain Range, Colombia.</title>
        <authorList>
            <person name="Rubin E."/>
        </authorList>
    </citation>
    <scope>NUCLEOTIDE SEQUENCE [LARGE SCALE GENOMIC DNA]</scope>
    <source>
        <strain evidence="3 4">USBA 36</strain>
    </source>
</reference>
<evidence type="ECO:0000313" key="3">
    <source>
        <dbReference type="EMBL" id="RKQ68215.1"/>
    </source>
</evidence>
<dbReference type="InterPro" id="IPR001387">
    <property type="entry name" value="Cro/C1-type_HTH"/>
</dbReference>
<comment type="caution">
    <text evidence="3">The sequence shown here is derived from an EMBL/GenBank/DDBJ whole genome shotgun (WGS) entry which is preliminary data.</text>
</comment>
<evidence type="ECO:0000259" key="2">
    <source>
        <dbReference type="PROSITE" id="PS50943"/>
    </source>
</evidence>